<dbReference type="EMBL" id="BBZA01000017">
    <property type="protein sequence ID" value="GAP61876.1"/>
    <property type="molecule type" value="Genomic_DNA"/>
</dbReference>
<dbReference type="Pfam" id="PF13177">
    <property type="entry name" value="DNA_pol3_delta2"/>
    <property type="match status" value="1"/>
</dbReference>
<evidence type="ECO:0000256" key="7">
    <source>
        <dbReference type="ARBA" id="ARBA00022833"/>
    </source>
</evidence>
<keyword evidence="7" id="KW-0862">Zinc</keyword>
<keyword evidence="3 11" id="KW-0548">Nucleotidyltransferase</keyword>
<comment type="subunit">
    <text evidence="11">DNA polymerase III contains a core (composed of alpha, epsilon and theta chains) that associates with a tau subunit. This core dimerizes to form the POLIII' complex. PolIII' associates with the gamma complex (composed of gamma, delta, delta', psi and chi chains) and with the beta chain to form the complete DNA polymerase III complex.</text>
</comment>
<feature type="compositionally biased region" description="Pro residues" evidence="12">
    <location>
        <begin position="392"/>
        <end position="403"/>
    </location>
</feature>
<dbReference type="InParanoid" id="A0A0M8K7F4"/>
<reference evidence="14 16" key="1">
    <citation type="journal article" date="2015" name="Genome Announc.">
        <title>Draft Genome Sequence of a Heterotrophic Facultative Anaerobic Thermophilic Bacterium, Ardenticatena maritima Strain 110ST.</title>
        <authorList>
            <person name="Kawaichi S."/>
            <person name="Yoshida T."/>
            <person name="Sako Y."/>
            <person name="Nakamura R."/>
        </authorList>
    </citation>
    <scope>NUCLEOTIDE SEQUENCE [LARGE SCALE GENOMIC DNA]</scope>
    <source>
        <strain evidence="14 16">110S</strain>
    </source>
</reference>
<dbReference type="CDD" id="cd00009">
    <property type="entry name" value="AAA"/>
    <property type="match status" value="1"/>
</dbReference>
<evidence type="ECO:0000256" key="5">
    <source>
        <dbReference type="ARBA" id="ARBA00022723"/>
    </source>
</evidence>
<evidence type="ECO:0000256" key="11">
    <source>
        <dbReference type="RuleBase" id="RU364063"/>
    </source>
</evidence>
<dbReference type="RefSeq" id="WP_054491812.1">
    <property type="nucleotide sequence ID" value="NZ_LGKN01000002.1"/>
</dbReference>
<dbReference type="InterPro" id="IPR001270">
    <property type="entry name" value="ClpA/B"/>
</dbReference>
<dbReference type="GO" id="GO:0009360">
    <property type="term" value="C:DNA polymerase III complex"/>
    <property type="evidence" value="ECO:0007669"/>
    <property type="project" value="InterPro"/>
</dbReference>
<evidence type="ECO:0000313" key="17">
    <source>
        <dbReference type="Proteomes" id="UP000050502"/>
    </source>
</evidence>
<dbReference type="OrthoDB" id="9810148at2"/>
<keyword evidence="16" id="KW-1185">Reference proteome</keyword>
<gene>
    <name evidence="11" type="primary">dnaX</name>
    <name evidence="14" type="ORF">ARMA_0299</name>
    <name evidence="15" type="ORF">SE16_00285</name>
</gene>
<evidence type="ECO:0000259" key="13">
    <source>
        <dbReference type="SMART" id="SM00382"/>
    </source>
</evidence>
<dbReference type="Gene3D" id="3.40.50.300">
    <property type="entry name" value="P-loop containing nucleotide triphosphate hydrolases"/>
    <property type="match status" value="1"/>
</dbReference>
<dbReference type="PANTHER" id="PTHR11669:SF0">
    <property type="entry name" value="PROTEIN STICHEL-LIKE 2"/>
    <property type="match status" value="1"/>
</dbReference>
<evidence type="ECO:0000256" key="1">
    <source>
        <dbReference type="ARBA" id="ARBA00006360"/>
    </source>
</evidence>
<evidence type="ECO:0000256" key="6">
    <source>
        <dbReference type="ARBA" id="ARBA00022741"/>
    </source>
</evidence>
<dbReference type="InterPro" id="IPR050238">
    <property type="entry name" value="DNA_Rep/Repair_Clamp_Loader"/>
</dbReference>
<dbReference type="Pfam" id="PF22608">
    <property type="entry name" value="DNAX_ATPase_lid"/>
    <property type="match status" value="1"/>
</dbReference>
<dbReference type="FunCoup" id="A0A0M8K7F4">
    <property type="interactions" value="223"/>
</dbReference>
<dbReference type="SMART" id="SM00382">
    <property type="entry name" value="AAA"/>
    <property type="match status" value="1"/>
</dbReference>
<keyword evidence="8 11" id="KW-0067">ATP-binding</keyword>
<dbReference type="InterPro" id="IPR012763">
    <property type="entry name" value="DNA_pol_III_sug/sutau_N"/>
</dbReference>
<dbReference type="Proteomes" id="UP000037784">
    <property type="component" value="Unassembled WGS sequence"/>
</dbReference>
<feature type="region of interest" description="Disordered" evidence="12">
    <location>
        <begin position="363"/>
        <end position="409"/>
    </location>
</feature>
<dbReference type="Gene3D" id="1.10.8.60">
    <property type="match status" value="1"/>
</dbReference>
<accession>A0A0M8K7F4</accession>
<dbReference type="InterPro" id="IPR003593">
    <property type="entry name" value="AAA+_ATPase"/>
</dbReference>
<comment type="caution">
    <text evidence="14">The sequence shown here is derived from an EMBL/GenBank/DDBJ whole genome shotgun (WGS) entry which is preliminary data.</text>
</comment>
<organism evidence="14 16">
    <name type="scientific">Ardenticatena maritima</name>
    <dbReference type="NCBI Taxonomy" id="872965"/>
    <lineage>
        <taxon>Bacteria</taxon>
        <taxon>Bacillati</taxon>
        <taxon>Chloroflexota</taxon>
        <taxon>Ardenticatenia</taxon>
        <taxon>Ardenticatenales</taxon>
        <taxon>Ardenticatenaceae</taxon>
        <taxon>Ardenticatena</taxon>
    </lineage>
</organism>
<dbReference type="PANTHER" id="PTHR11669">
    <property type="entry name" value="REPLICATION FACTOR C / DNA POLYMERASE III GAMMA-TAU SUBUNIT"/>
    <property type="match status" value="1"/>
</dbReference>
<evidence type="ECO:0000313" key="15">
    <source>
        <dbReference type="EMBL" id="KPL90058.1"/>
    </source>
</evidence>
<proteinExistence type="inferred from homology"/>
<dbReference type="EC" id="2.7.7.7" evidence="11"/>
<dbReference type="STRING" id="872965.SE16_00285"/>
<feature type="domain" description="AAA+ ATPase" evidence="13">
    <location>
        <begin position="37"/>
        <end position="179"/>
    </location>
</feature>
<dbReference type="PATRIC" id="fig|872965.6.peg.994"/>
<dbReference type="Proteomes" id="UP000050502">
    <property type="component" value="Unassembled WGS sequence"/>
</dbReference>
<comment type="function">
    <text evidence="11">DNA polymerase III is a complex, multichain enzyme responsible for most of the replicative synthesis in bacteria. This DNA polymerase also exhibits 3' to 5' exonuclease activity.</text>
</comment>
<comment type="catalytic activity">
    <reaction evidence="10 11">
        <text>DNA(n) + a 2'-deoxyribonucleoside 5'-triphosphate = DNA(n+1) + diphosphate</text>
        <dbReference type="Rhea" id="RHEA:22508"/>
        <dbReference type="Rhea" id="RHEA-COMP:17339"/>
        <dbReference type="Rhea" id="RHEA-COMP:17340"/>
        <dbReference type="ChEBI" id="CHEBI:33019"/>
        <dbReference type="ChEBI" id="CHEBI:61560"/>
        <dbReference type="ChEBI" id="CHEBI:173112"/>
        <dbReference type="EC" id="2.7.7.7"/>
    </reaction>
</comment>
<feature type="compositionally biased region" description="Low complexity" evidence="12">
    <location>
        <begin position="377"/>
        <end position="391"/>
    </location>
</feature>
<evidence type="ECO:0000256" key="4">
    <source>
        <dbReference type="ARBA" id="ARBA00022705"/>
    </source>
</evidence>
<evidence type="ECO:0000256" key="9">
    <source>
        <dbReference type="ARBA" id="ARBA00022932"/>
    </source>
</evidence>
<dbReference type="EMBL" id="LGKN01000002">
    <property type="protein sequence ID" value="KPL90058.1"/>
    <property type="molecule type" value="Genomic_DNA"/>
</dbReference>
<dbReference type="InterPro" id="IPR045085">
    <property type="entry name" value="HLD_clamp_pol_III_gamma_tau"/>
</dbReference>
<comment type="similarity">
    <text evidence="1 11">Belongs to the DnaX/STICHEL family.</text>
</comment>
<dbReference type="InterPro" id="IPR022754">
    <property type="entry name" value="DNA_pol_III_gamma-3"/>
</dbReference>
<evidence type="ECO:0000313" key="16">
    <source>
        <dbReference type="Proteomes" id="UP000037784"/>
    </source>
</evidence>
<dbReference type="InterPro" id="IPR027417">
    <property type="entry name" value="P-loop_NTPase"/>
</dbReference>
<dbReference type="NCBIfam" id="TIGR02397">
    <property type="entry name" value="dnaX_nterm"/>
    <property type="match status" value="1"/>
</dbReference>
<dbReference type="AlphaFoldDB" id="A0A0M8K7F4"/>
<dbReference type="GO" id="GO:0005524">
    <property type="term" value="F:ATP binding"/>
    <property type="evidence" value="ECO:0007669"/>
    <property type="project" value="UniProtKB-KW"/>
</dbReference>
<keyword evidence="5" id="KW-0479">Metal-binding</keyword>
<keyword evidence="9 11" id="KW-0239">DNA-directed DNA polymerase</keyword>
<dbReference type="Gene3D" id="1.20.272.10">
    <property type="match status" value="1"/>
</dbReference>
<dbReference type="CDD" id="cd18137">
    <property type="entry name" value="HLD_clamp_pol_III_gamma_tau"/>
    <property type="match status" value="1"/>
</dbReference>
<protein>
    <recommendedName>
        <fullName evidence="11">DNA polymerase III subunit gamma/tau</fullName>
        <ecNumber evidence="11">2.7.7.7</ecNumber>
    </recommendedName>
</protein>
<dbReference type="NCBIfam" id="NF004046">
    <property type="entry name" value="PRK05563.1"/>
    <property type="match status" value="1"/>
</dbReference>
<reference evidence="16" key="3">
    <citation type="submission" date="2015-08" db="EMBL/GenBank/DDBJ databases">
        <title>Draft Genome Sequence of a Heterotrophic Facultative Anaerobic Bacterium Ardenticatena maritima Strain 110S.</title>
        <authorList>
            <person name="Kawaichi S."/>
            <person name="Yoshida T."/>
            <person name="Sako Y."/>
            <person name="Nakamura R."/>
        </authorList>
    </citation>
    <scope>NUCLEOTIDE SEQUENCE [LARGE SCALE GENOMIC DNA]</scope>
    <source>
        <strain evidence="16">110S</strain>
    </source>
</reference>
<dbReference type="InterPro" id="IPR008921">
    <property type="entry name" value="DNA_pol3_clamp-load_cplx_C"/>
</dbReference>
<name>A0A0M8K7F4_9CHLR</name>
<evidence type="ECO:0000256" key="2">
    <source>
        <dbReference type="ARBA" id="ARBA00022679"/>
    </source>
</evidence>
<reference evidence="15 17" key="2">
    <citation type="submission" date="2015-07" db="EMBL/GenBank/DDBJ databases">
        <title>Whole genome sequence of Ardenticatena maritima DSM 23922.</title>
        <authorList>
            <person name="Hemp J."/>
            <person name="Ward L.M."/>
            <person name="Pace L.A."/>
            <person name="Fischer W.W."/>
        </authorList>
    </citation>
    <scope>NUCLEOTIDE SEQUENCE [LARGE SCALE GENOMIC DNA]</scope>
    <source>
        <strain evidence="15 17">110S</strain>
    </source>
</reference>
<dbReference type="SUPFAM" id="SSF48019">
    <property type="entry name" value="post-AAA+ oligomerization domain-like"/>
    <property type="match status" value="1"/>
</dbReference>
<dbReference type="GO" id="GO:0003887">
    <property type="term" value="F:DNA-directed DNA polymerase activity"/>
    <property type="evidence" value="ECO:0007669"/>
    <property type="project" value="UniProtKB-KW"/>
</dbReference>
<evidence type="ECO:0000256" key="12">
    <source>
        <dbReference type="SAM" id="MobiDB-lite"/>
    </source>
</evidence>
<dbReference type="PRINTS" id="PR00300">
    <property type="entry name" value="CLPPROTEASEA"/>
</dbReference>
<sequence length="559" mass="61475">MARQALYRKWRSQTFDEIVGQEHVTRTLKNALRAGRIGHAYLFTGPRGTGKTSTARILAKAVNCEAPLEERPCGTCHMCRSIAEGHSLDLIEIDAASNTSVDDIRDLREKVGFAPAEGRFKVYIIDEVHMLSNSAFNALLKTLEEPPAHVIFVLATTEVHKVPATVLSRCQRFDFQRIPVEKIRAHLAYILDAEGVAYEPDALDIVARQATGSLRDALSLLDQLLASGGGTLTVQIAREVLGVPHEEHVLALLQAIQTGDAAAGFRAIRQALDRGSDARQFLAAILEHLRALLILRLGGVEELPEWSDDHLAQLRVLADGLTPHAIMQSIRAFQQAGADLKLGLSPQLPLEVAFAEALLAGQQRNERVEPRPQSSHSATAAPRASTRAPEPVGHPSPPPPPPETKAVATKVVSGDDAIETDSQGHDLSWWQTKWPEFLEWLNRRGDKGKRLAVRLKFGEPYQLDGNTLTLRFAHSIHKDKVEEPETRGLVQRAVKSFGGAPLSIRCVWIPDEQMDAPRTKTKYEEAAEDPLIQTAMKMGARIVDVYMPNERPATDEGGV</sequence>
<dbReference type="GO" id="GO:0003677">
    <property type="term" value="F:DNA binding"/>
    <property type="evidence" value="ECO:0007669"/>
    <property type="project" value="InterPro"/>
</dbReference>
<dbReference type="SUPFAM" id="SSF52540">
    <property type="entry name" value="P-loop containing nucleoside triphosphate hydrolases"/>
    <property type="match status" value="1"/>
</dbReference>
<dbReference type="Pfam" id="PF12169">
    <property type="entry name" value="DNA_pol3_gamma3"/>
    <property type="match status" value="1"/>
</dbReference>
<dbReference type="GO" id="GO:0006261">
    <property type="term" value="P:DNA-templated DNA replication"/>
    <property type="evidence" value="ECO:0007669"/>
    <property type="project" value="TreeGrafter"/>
</dbReference>
<keyword evidence="2 11" id="KW-0808">Transferase</keyword>
<evidence type="ECO:0000313" key="14">
    <source>
        <dbReference type="EMBL" id="GAP61876.1"/>
    </source>
</evidence>
<dbReference type="FunFam" id="1.10.8.60:FF:000013">
    <property type="entry name" value="DNA polymerase III subunit gamma/tau"/>
    <property type="match status" value="1"/>
</dbReference>
<evidence type="ECO:0000256" key="10">
    <source>
        <dbReference type="ARBA" id="ARBA00049244"/>
    </source>
</evidence>
<dbReference type="GO" id="GO:0046872">
    <property type="term" value="F:metal ion binding"/>
    <property type="evidence" value="ECO:0007669"/>
    <property type="project" value="UniProtKB-KW"/>
</dbReference>
<evidence type="ECO:0000256" key="3">
    <source>
        <dbReference type="ARBA" id="ARBA00022695"/>
    </source>
</evidence>
<dbReference type="FunFam" id="3.40.50.300:FF:000014">
    <property type="entry name" value="DNA polymerase III subunit gamma/tau"/>
    <property type="match status" value="1"/>
</dbReference>
<keyword evidence="4 11" id="KW-0235">DNA replication</keyword>
<evidence type="ECO:0000256" key="8">
    <source>
        <dbReference type="ARBA" id="ARBA00022840"/>
    </source>
</evidence>
<keyword evidence="6 11" id="KW-0547">Nucleotide-binding</keyword>